<protein>
    <submittedName>
        <fullName evidence="3">Jg10974 protein</fullName>
    </submittedName>
</protein>
<evidence type="ECO:0000313" key="4">
    <source>
        <dbReference type="Proteomes" id="UP000838756"/>
    </source>
</evidence>
<dbReference type="EMBL" id="CAKXAJ010026113">
    <property type="protein sequence ID" value="CAH2256753.1"/>
    <property type="molecule type" value="Genomic_DNA"/>
</dbReference>
<evidence type="ECO:0000256" key="2">
    <source>
        <dbReference type="SAM" id="SignalP"/>
    </source>
</evidence>
<accession>A0A8S4SCW8</accession>
<keyword evidence="4" id="KW-1185">Reference proteome</keyword>
<feature type="region of interest" description="Disordered" evidence="1">
    <location>
        <begin position="869"/>
        <end position="936"/>
    </location>
</feature>
<keyword evidence="2" id="KW-0732">Signal</keyword>
<comment type="caution">
    <text evidence="3">The sequence shown here is derived from an EMBL/GenBank/DDBJ whole genome shotgun (WGS) entry which is preliminary data.</text>
</comment>
<dbReference type="Proteomes" id="UP000838756">
    <property type="component" value="Unassembled WGS sequence"/>
</dbReference>
<feature type="compositionally biased region" description="Basic residues" evidence="1">
    <location>
        <begin position="736"/>
        <end position="751"/>
    </location>
</feature>
<sequence>MYTEVLIAVLCCVAFSEISAKAVKAANSVGLIDNVSAESVPQQYRNVYSYASANPYAAYSFHVPQFVAPNFNQIVPLNQERILAQSTNNYLRDSYGQRLVEAPQAYAYKAALPQQFVPLQKLPAHLSQPFVAAAPNAQYGQATHFFGTTPFRLANLQAISNHQANPFGAQQPLVYAQNVRTLVAAPASKPQANGQPVAQQQSTSNNNVYANILKAGQYNQFWKEPNPQIIQGDPKISASDHQENQQSLPLVHAPKQTTITSFTNGKKTVVNLITKPPVPLLDLTLLEPLTFDNPLVPQVQHFLPKIHSVTYKKLPELNQKKVVTIKRKTTKKIKKQKKPKIAQDEIEVNHTPTISDVKPEISYEINSPNYKETYTEKKLTYNKETQSKPVHVSYEKKTEMKPVTYSYGKHTQKEPVHYNYVHNSNEPAKLKQAYLEDNKEKTKHLIYHFSPEEQSDVQNEENNSESPIESVEIYEDDPNESDSEEGRLQQQQHEHQQVHQHQQHQQQQQHQQHQHQQHHEPQHQQHHEPQHQQHHEPQHQQYHENQAQNHHHQHHQPQQQHKQHHLDYNKNDGSHHGPQHEKPQHQQYHPEYKQQHDERQHHEPLQRQHHEPQQREHHEPQQNQYQQHKKHDQKQKIHDNAKHELAEEAYNQPDQNYREEPEPEHREVAYYENSKENVEPEHRQDAYYENPKNAYVEAQEESPEPIIHKSSPQQEEKQYEAIVPEYEEDITILPTHKPHAPIRGSNNKHRSHPEPQSEEVRYDYPKSYYSSPVSQEKSNRIIIKDDHPKPPQEIYKPNDELIEAMVKKQEESEDDFEQAYKDAAYGFPAYESSVRNTDKEKEIYNPANYGVARFHNDFDGEKSQLRQYEAEGDEYPTQMRSNYKDTRDKTNENYYTDYADSGPQSLIDRKKQKEQYYDSYNEHKPQKYYAKDDSDNQQSAKFTVGSSFSYPGAPQKQYAKFTSRITPLDEYNYGKEKPSDSSAFGTGTYSKTQFLEPHYQYGFEPIRVSRLLDRELAAMASDHSPETIKKMYKENYFIEKSSTSKGEKLTS</sequence>
<evidence type="ECO:0000313" key="3">
    <source>
        <dbReference type="EMBL" id="CAH2256753.1"/>
    </source>
</evidence>
<feature type="compositionally biased region" description="Basic and acidic residues" evidence="1">
    <location>
        <begin position="517"/>
        <end position="542"/>
    </location>
</feature>
<gene>
    <name evidence="3" type="primary">jg10974</name>
    <name evidence="3" type="ORF">PAEG_LOCUS23007</name>
</gene>
<proteinExistence type="predicted"/>
<feature type="compositionally biased region" description="Acidic residues" evidence="1">
    <location>
        <begin position="453"/>
        <end position="463"/>
    </location>
</feature>
<feature type="compositionally biased region" description="Basic and acidic residues" evidence="1">
    <location>
        <begin position="565"/>
        <end position="620"/>
    </location>
</feature>
<feature type="region of interest" description="Disordered" evidence="1">
    <location>
        <begin position="449"/>
        <end position="718"/>
    </location>
</feature>
<evidence type="ECO:0000256" key="1">
    <source>
        <dbReference type="SAM" id="MobiDB-lite"/>
    </source>
</evidence>
<feature type="compositionally biased region" description="Low complexity" evidence="1">
    <location>
        <begin position="499"/>
        <end position="511"/>
    </location>
</feature>
<organism evidence="3 4">
    <name type="scientific">Pararge aegeria aegeria</name>
    <dbReference type="NCBI Taxonomy" id="348720"/>
    <lineage>
        <taxon>Eukaryota</taxon>
        <taxon>Metazoa</taxon>
        <taxon>Ecdysozoa</taxon>
        <taxon>Arthropoda</taxon>
        <taxon>Hexapoda</taxon>
        <taxon>Insecta</taxon>
        <taxon>Pterygota</taxon>
        <taxon>Neoptera</taxon>
        <taxon>Endopterygota</taxon>
        <taxon>Lepidoptera</taxon>
        <taxon>Glossata</taxon>
        <taxon>Ditrysia</taxon>
        <taxon>Papilionoidea</taxon>
        <taxon>Nymphalidae</taxon>
        <taxon>Satyrinae</taxon>
        <taxon>Satyrini</taxon>
        <taxon>Parargina</taxon>
        <taxon>Pararge</taxon>
    </lineage>
</organism>
<feature type="compositionally biased region" description="Basic and acidic residues" evidence="1">
    <location>
        <begin position="907"/>
        <end position="934"/>
    </location>
</feature>
<feature type="compositionally biased region" description="Basic and acidic residues" evidence="1">
    <location>
        <begin position="484"/>
        <end position="497"/>
    </location>
</feature>
<reference evidence="3" key="1">
    <citation type="submission" date="2022-03" db="EMBL/GenBank/DDBJ databases">
        <authorList>
            <person name="Lindestad O."/>
        </authorList>
    </citation>
    <scope>NUCLEOTIDE SEQUENCE</scope>
</reference>
<feature type="compositionally biased region" description="Basic and acidic residues" evidence="1">
    <location>
        <begin position="634"/>
        <end position="646"/>
    </location>
</feature>
<dbReference type="OrthoDB" id="7458146at2759"/>
<feature type="compositionally biased region" description="Basic and acidic residues" evidence="1">
    <location>
        <begin position="777"/>
        <end position="790"/>
    </location>
</feature>
<feature type="compositionally biased region" description="Basic and acidic residues" evidence="1">
    <location>
        <begin position="656"/>
        <end position="686"/>
    </location>
</feature>
<feature type="chain" id="PRO_5035875533" evidence="2">
    <location>
        <begin position="21"/>
        <end position="1051"/>
    </location>
</feature>
<dbReference type="AlphaFoldDB" id="A0A8S4SCW8"/>
<feature type="signal peptide" evidence="2">
    <location>
        <begin position="1"/>
        <end position="20"/>
    </location>
</feature>
<feature type="compositionally biased region" description="Acidic residues" evidence="1">
    <location>
        <begin position="472"/>
        <end position="483"/>
    </location>
</feature>
<feature type="compositionally biased region" description="Basic and acidic residues" evidence="1">
    <location>
        <begin position="752"/>
        <end position="764"/>
    </location>
</feature>
<feature type="compositionally biased region" description="Basic and acidic residues" evidence="1">
    <location>
        <begin position="882"/>
        <end position="891"/>
    </location>
</feature>
<feature type="region of interest" description="Disordered" evidence="1">
    <location>
        <begin position="734"/>
        <end position="796"/>
    </location>
</feature>
<name>A0A8S4SCW8_9NEOP</name>